<proteinExistence type="predicted"/>
<evidence type="ECO:0000313" key="1">
    <source>
        <dbReference type="EMBL" id="QBP07036.1"/>
    </source>
</evidence>
<dbReference type="Proteomes" id="UP000501729">
    <property type="component" value="Segment"/>
</dbReference>
<dbReference type="EMBL" id="MK574011">
    <property type="protein sequence ID" value="QBP07036.1"/>
    <property type="molecule type" value="Genomic_DNA"/>
</dbReference>
<accession>A0A6G5P4D2</accession>
<sequence>MSWTISRTDGPNPTAADKAVSFANTDATMTMRSEDTEFNGVPSRVLSNVTMNLPEDAMVDAPSYIAKAVQATMGDLEAGGRQQLVVPVADEAQSKELRSVAKATGAGYEEVEGNAVLKPGATASFDSLGDSFKMADALAKGYSDKEVAGYLKGKGYDDEQILELTTQSQQIAQAREAGYDDAEIDGFIKGSKPQVANVETKPVTSGDIEQWVSSLFASKPKQSAYDKLTSGDEMDAEDLLASMQVLAPNMASMTTRVSGFFGNQEAATKAEAGALASRTRIIDMAAKRGLQLEWNDELGSFVTQTETGPQPIEEGFWDSFWTQKGELAGGVSGAIVGGRLGAAAGTVGGPWGVAAGTVVGSILGAAAGSATGTQLDYLYQAVKLQEDIEADVMAHKALTAAEVSVVADALGLGVAKGAKGLWRGVKRVKDFVVDGNTKGAYEALKQMEFMSDDQAAQIVTQLGRMSTNMATDKNFAEQAIAATAITRPGAEGLVQAAAGLDAQASRAVAKGIDDRAKDLLRTTGEMSGESLGKVLREDLGNYVADVKQNYHSVIAQAAQSTKASNFRFDYDKLAIDPVLATLQRNIMDPAVLEKFQLQASRIRDMSDGRTFADLLDLRQVVNEFKFNTRISKAKDFEALNGILKSIDDEIYKGAQVAVDKPAEWLKSYGEARLGYAKMKQLEKNVMYKALNKPGANEADVTRNLARYITAMDGTFNDVMIKLPVEMRSRVENSVVDTLANKYTAGVGDGLQAVNFPMLSDELKKVTLSTPQARQAREAVSALAEVFRNDVPLSRITGNIQIPKFQSYLTTDPVARAKYEIASGMFNYVKSLLPSKKTAELALVRKTAKLLENPLNARSVRELMEAAGDKVDVSREVLNLQQQTARAAAAGKDTTMPRVKLYGSGSVLGLKGTGQAHTIPVHRIASTKVLTTLAESSGINLADKTAVDTMLKSNGYAAVQQGTDRIRVLK</sequence>
<gene>
    <name evidence="1" type="ORF">ETP1_035</name>
</gene>
<name>A0A6G5P4D2_9CAUD</name>
<evidence type="ECO:0000313" key="2">
    <source>
        <dbReference type="Proteomes" id="UP000501729"/>
    </source>
</evidence>
<protein>
    <submittedName>
        <fullName evidence="1">Tail tape measure protein</fullName>
    </submittedName>
</protein>
<reference evidence="1 2" key="1">
    <citation type="submission" date="2019-02" db="EMBL/GenBank/DDBJ databases">
        <title>Genome sequence of multidrug-resistant Edwardsiella tarda isolate infecting lytic phage ETP-1.</title>
        <authorList>
            <person name="Nikapitiya C."/>
            <person name="Senevirathne A."/>
            <person name="De Zoysa M."/>
            <person name="Lee J."/>
        </authorList>
    </citation>
    <scope>NUCLEOTIDE SEQUENCE [LARGE SCALE GENOMIC DNA]</scope>
</reference>
<organism evidence="1 2">
    <name type="scientific">Edwardsiella phage ETP-1</name>
    <dbReference type="NCBI Taxonomy" id="2544920"/>
    <lineage>
        <taxon>Viruses</taxon>
        <taxon>Duplodnaviria</taxon>
        <taxon>Heunggongvirae</taxon>
        <taxon>Uroviricota</taxon>
        <taxon>Caudoviricetes</taxon>
        <taxon>Kafunavirus</taxon>
        <taxon>Kafunavirus KF1</taxon>
    </lineage>
</organism>